<dbReference type="SUPFAM" id="SSF57667">
    <property type="entry name" value="beta-beta-alpha zinc fingers"/>
    <property type="match status" value="2"/>
</dbReference>
<feature type="domain" description="C2H2-type" evidence="11">
    <location>
        <begin position="550"/>
        <end position="579"/>
    </location>
</feature>
<dbReference type="GO" id="GO:0000122">
    <property type="term" value="P:negative regulation of transcription by RNA polymerase II"/>
    <property type="evidence" value="ECO:0007669"/>
    <property type="project" value="UniProtKB-ARBA"/>
</dbReference>
<dbReference type="InterPro" id="IPR043359">
    <property type="entry name" value="GLI-like"/>
</dbReference>
<evidence type="ECO:0000256" key="10">
    <source>
        <dbReference type="SAM" id="MobiDB-lite"/>
    </source>
</evidence>
<evidence type="ECO:0000256" key="8">
    <source>
        <dbReference type="ARBA" id="ARBA00023242"/>
    </source>
</evidence>
<dbReference type="InterPro" id="IPR013087">
    <property type="entry name" value="Znf_C2H2_type"/>
</dbReference>
<comment type="caution">
    <text evidence="12">The sequence shown here is derived from an EMBL/GenBank/DDBJ whole genome shotgun (WGS) entry which is preliminary data.</text>
</comment>
<feature type="domain" description="C2H2-type" evidence="11">
    <location>
        <begin position="522"/>
        <end position="549"/>
    </location>
</feature>
<dbReference type="Pfam" id="PF23561">
    <property type="entry name" value="zf-C2H2_15"/>
    <property type="match status" value="1"/>
</dbReference>
<comment type="subcellular location">
    <subcellularLocation>
        <location evidence="1">Nucleus</location>
    </subcellularLocation>
</comment>
<sequence length="1088" mass="119405">MGASLSNRPSEAARKWRLMATSLCLFVYLILSAYRERKTSSYPAFPTSVVSRRITLSMHLDGSVSFELAVSGWFSAFLNATLVMGSLKGLELQQSLILAPNPASSKGGSGGGPTGQGAPKPSGSIVSSSTSSSSNSSSATSSSSSTSASNTSVDTANAIAAVTIQKLNELLTSPLCQKLFQDIQASQVANVGPSNPNLFANPLMAYMLINQTSNLLMNPAIKTEPKAEETSFITAGDITPNADIKPSLPIAPRKMASKERGQKKRSSAGSSSTSNNTTPTFGSPVDKMGFTIPQPQTSVPTLENGTGTLTLNTPTASPLSDLQNAFLLWKNNSWSFGNSGPPIGSPPERNMVFSPTTPLGSDAKEVGGSCYMRKRAHEPSEVSNSSSGLRTPQFDWRQLSQSAWPPFTQPLIPQANPDALQCLNWFYHQQQISQPVQQTNTKSDIRTPPNLKKAEQVTVKKELEKPGKQRQSKAPPNKVRRVMKPQMKTPEPSPSLPPRSLSVASSSTQNSDPENLQCKWGEGCCERKERFSALYMLSLHVRRHTGEKPHVCQVIGCTKRYSRLENLKTHQRTHNNEKPYKCSKCDKSFSNASDRAKHQTRTHSDEKAYRCPVEKCEKGYTDPSSLRKHIRTQHGDEVYVLAKANKAKNGRRGTYGSIPQTIGCVRNPEEAALDSDHSMNSNKTRRTSEEEIDVETISNKSIHTIPSEEHVAARVDISPNDIYPKGSPNENNPGSNVSSIPPSSPSSMRSTQASNVISNQHFSPANPASATNYFPAHQTKYENTAKSESHWGHGYSVQPRPFSHNSIHSMGNSVDGSIYPRSVKSSDSQDIFEEPEHLTHPSDPIPYNCGGGGATVATQYPVHQPMYHYSPDMEYSGEEFVHGAPITDRSDYTTHQPTSMARADVDWQRTNGNKSVPPNDNLPTYEPVHVYGSYYHENSYAPRPTYVQQRVYPPQNVYPPEYPAQQPAHHTYAQHNSQAPQAAVYSQAYATPVQSQKTPVPPHYQLQSHPNTVHPVYVAQMSPQNQPCLCHGPRGHYAMGNTPQAMNGYIQHRPACETENLNNSMNTLAIDDEPEIKHPESRQPPRNH</sequence>
<keyword evidence="13" id="KW-1185">Reference proteome</keyword>
<gene>
    <name evidence="12" type="ORF">DdX_07034</name>
</gene>
<dbReference type="GO" id="GO:0000981">
    <property type="term" value="F:DNA-binding transcription factor activity, RNA polymerase II-specific"/>
    <property type="evidence" value="ECO:0007669"/>
    <property type="project" value="TreeGrafter"/>
</dbReference>
<dbReference type="Pfam" id="PF00096">
    <property type="entry name" value="zf-C2H2"/>
    <property type="match status" value="3"/>
</dbReference>
<dbReference type="GO" id="GO:0000978">
    <property type="term" value="F:RNA polymerase II cis-regulatory region sequence-specific DNA binding"/>
    <property type="evidence" value="ECO:0007669"/>
    <property type="project" value="TreeGrafter"/>
</dbReference>
<feature type="compositionally biased region" description="Basic and acidic residues" evidence="10">
    <location>
        <begin position="452"/>
        <end position="467"/>
    </location>
</feature>
<feature type="region of interest" description="Disordered" evidence="10">
    <location>
        <begin position="671"/>
        <end position="693"/>
    </location>
</feature>
<feature type="compositionally biased region" description="Low complexity" evidence="10">
    <location>
        <begin position="116"/>
        <end position="150"/>
    </location>
</feature>
<keyword evidence="8" id="KW-0539">Nucleus</keyword>
<proteinExistence type="inferred from homology"/>
<evidence type="ECO:0000256" key="5">
    <source>
        <dbReference type="ARBA" id="ARBA00022771"/>
    </source>
</evidence>
<keyword evidence="6" id="KW-0862">Zinc</keyword>
<feature type="domain" description="C2H2-type" evidence="11">
    <location>
        <begin position="580"/>
        <end position="608"/>
    </location>
</feature>
<feature type="compositionally biased region" description="Low complexity" evidence="10">
    <location>
        <begin position="267"/>
        <end position="284"/>
    </location>
</feature>
<reference evidence="12" key="1">
    <citation type="submission" date="2022-01" db="EMBL/GenBank/DDBJ databases">
        <title>Genome Sequence Resource for Two Populations of Ditylenchus destructor, the Migratory Endoparasitic Phytonematode.</title>
        <authorList>
            <person name="Zhang H."/>
            <person name="Lin R."/>
            <person name="Xie B."/>
        </authorList>
    </citation>
    <scope>NUCLEOTIDE SEQUENCE</scope>
    <source>
        <strain evidence="12">BazhouSP</strain>
    </source>
</reference>
<feature type="region of interest" description="Disordered" evidence="10">
    <location>
        <begin position="434"/>
        <end position="515"/>
    </location>
</feature>
<feature type="region of interest" description="Disordered" evidence="10">
    <location>
        <begin position="101"/>
        <end position="150"/>
    </location>
</feature>
<evidence type="ECO:0000256" key="4">
    <source>
        <dbReference type="ARBA" id="ARBA00022737"/>
    </source>
</evidence>
<dbReference type="InterPro" id="IPR056436">
    <property type="entry name" value="Znf-C2H2_ZIC1-5/GLI1-3-like"/>
</dbReference>
<dbReference type="PANTHER" id="PTHR45718:SF8">
    <property type="entry name" value="GLIS FAMILY ZINC FINGER 2"/>
    <property type="match status" value="1"/>
</dbReference>
<dbReference type="GO" id="GO:0005634">
    <property type="term" value="C:nucleus"/>
    <property type="evidence" value="ECO:0007669"/>
    <property type="project" value="UniProtKB-SubCell"/>
</dbReference>
<feature type="region of interest" description="Disordered" evidence="10">
    <location>
        <begin position="960"/>
        <end position="1006"/>
    </location>
</feature>
<keyword evidence="4" id="KW-0677">Repeat</keyword>
<comment type="similarity">
    <text evidence="2">Belongs to the GLI C2H2-type zinc-finger protein family.</text>
</comment>
<feature type="domain" description="C2H2-type" evidence="11">
    <location>
        <begin position="609"/>
        <end position="639"/>
    </location>
</feature>
<dbReference type="AlphaFoldDB" id="A0AAD4N8L0"/>
<dbReference type="FunFam" id="3.30.160.60:FF:000038">
    <property type="entry name" value="Zinc finger protein 624"/>
    <property type="match status" value="1"/>
</dbReference>
<dbReference type="Gene3D" id="3.30.160.60">
    <property type="entry name" value="Classic Zinc Finger"/>
    <property type="match status" value="4"/>
</dbReference>
<accession>A0AAD4N8L0</accession>
<dbReference type="FunFam" id="3.30.160.60:FF:000446">
    <property type="entry name" value="Zinc finger protein"/>
    <property type="match status" value="1"/>
</dbReference>
<evidence type="ECO:0000256" key="3">
    <source>
        <dbReference type="ARBA" id="ARBA00022723"/>
    </source>
</evidence>
<evidence type="ECO:0000259" key="11">
    <source>
        <dbReference type="PROSITE" id="PS50157"/>
    </source>
</evidence>
<evidence type="ECO:0000256" key="2">
    <source>
        <dbReference type="ARBA" id="ARBA00010831"/>
    </source>
</evidence>
<keyword evidence="7" id="KW-0238">DNA-binding</keyword>
<dbReference type="PROSITE" id="PS00028">
    <property type="entry name" value="ZINC_FINGER_C2H2_1"/>
    <property type="match status" value="3"/>
</dbReference>
<dbReference type="GO" id="GO:0008270">
    <property type="term" value="F:zinc ion binding"/>
    <property type="evidence" value="ECO:0007669"/>
    <property type="project" value="UniProtKB-KW"/>
</dbReference>
<evidence type="ECO:0000313" key="12">
    <source>
        <dbReference type="EMBL" id="KAI1717294.1"/>
    </source>
</evidence>
<dbReference type="PANTHER" id="PTHR45718">
    <property type="entry name" value="TRANSCRIPTIONAL ACTIVATOR CUBITUS INTERRUPTUS"/>
    <property type="match status" value="1"/>
</dbReference>
<dbReference type="EMBL" id="JAKKPZ010000009">
    <property type="protein sequence ID" value="KAI1717294.1"/>
    <property type="molecule type" value="Genomic_DNA"/>
</dbReference>
<name>A0AAD4N8L0_9BILA</name>
<dbReference type="Proteomes" id="UP001201812">
    <property type="component" value="Unassembled WGS sequence"/>
</dbReference>
<evidence type="ECO:0000256" key="9">
    <source>
        <dbReference type="PROSITE-ProRule" id="PRU00042"/>
    </source>
</evidence>
<feature type="compositionally biased region" description="Polar residues" evidence="10">
    <location>
        <begin position="988"/>
        <end position="998"/>
    </location>
</feature>
<evidence type="ECO:0000313" key="13">
    <source>
        <dbReference type="Proteomes" id="UP001201812"/>
    </source>
</evidence>
<feature type="region of interest" description="Disordered" evidence="10">
    <location>
        <begin position="718"/>
        <end position="753"/>
    </location>
</feature>
<evidence type="ECO:0000256" key="6">
    <source>
        <dbReference type="ARBA" id="ARBA00022833"/>
    </source>
</evidence>
<feature type="region of interest" description="Disordered" evidence="10">
    <location>
        <begin position="237"/>
        <end position="308"/>
    </location>
</feature>
<evidence type="ECO:0000256" key="7">
    <source>
        <dbReference type="ARBA" id="ARBA00023125"/>
    </source>
</evidence>
<feature type="compositionally biased region" description="Low complexity" evidence="10">
    <location>
        <begin position="498"/>
        <end position="507"/>
    </location>
</feature>
<feature type="compositionally biased region" description="Low complexity" evidence="10">
    <location>
        <begin position="733"/>
        <end position="753"/>
    </location>
</feature>
<keyword evidence="3" id="KW-0479">Metal-binding</keyword>
<dbReference type="SMART" id="SM00355">
    <property type="entry name" value="ZnF_C2H2"/>
    <property type="match status" value="4"/>
</dbReference>
<dbReference type="PROSITE" id="PS50157">
    <property type="entry name" value="ZINC_FINGER_C2H2_2"/>
    <property type="match status" value="4"/>
</dbReference>
<protein>
    <submittedName>
        <fullName evidence="12">Zinc-finger double domain-containing protein</fullName>
    </submittedName>
</protein>
<dbReference type="InterPro" id="IPR036236">
    <property type="entry name" value="Znf_C2H2_sf"/>
</dbReference>
<evidence type="ECO:0000256" key="1">
    <source>
        <dbReference type="ARBA" id="ARBA00004123"/>
    </source>
</evidence>
<keyword evidence="5 9" id="KW-0863">Zinc-finger</keyword>
<organism evidence="12 13">
    <name type="scientific">Ditylenchus destructor</name>
    <dbReference type="NCBI Taxonomy" id="166010"/>
    <lineage>
        <taxon>Eukaryota</taxon>
        <taxon>Metazoa</taxon>
        <taxon>Ecdysozoa</taxon>
        <taxon>Nematoda</taxon>
        <taxon>Chromadorea</taxon>
        <taxon>Rhabditida</taxon>
        <taxon>Tylenchina</taxon>
        <taxon>Tylenchomorpha</taxon>
        <taxon>Sphaerularioidea</taxon>
        <taxon>Anguinidae</taxon>
        <taxon>Anguininae</taxon>
        <taxon>Ditylenchus</taxon>
    </lineage>
</organism>